<evidence type="ECO:0000256" key="2">
    <source>
        <dbReference type="ARBA" id="ARBA00022676"/>
    </source>
</evidence>
<dbReference type="PANTHER" id="PTHR31042:SF111">
    <property type="entry name" value="CORE-2_I-BRANCHING BETA-1,6-N-ACETYLGLUCOSAMINYLTRANSFERASE FAMILY PROTEIN"/>
    <property type="match status" value="1"/>
</dbReference>
<dbReference type="Pfam" id="PF02485">
    <property type="entry name" value="Branch"/>
    <property type="match status" value="1"/>
</dbReference>
<evidence type="ECO:0000313" key="7">
    <source>
        <dbReference type="EMBL" id="GMJ13132.1"/>
    </source>
</evidence>
<proteinExistence type="predicted"/>
<keyword evidence="6" id="KW-0812">Transmembrane</keyword>
<dbReference type="AlphaFoldDB" id="A0A9W7JDI2"/>
<comment type="caution">
    <text evidence="7">The sequence shown here is derived from an EMBL/GenBank/DDBJ whole genome shotgun (WGS) entry which is preliminary data.</text>
</comment>
<dbReference type="OrthoDB" id="191334at2759"/>
<protein>
    <recommendedName>
        <fullName evidence="9">Core-2/I-branching beta-1,6-N-acetylglucosaminyltransferase family protein</fullName>
    </recommendedName>
</protein>
<evidence type="ECO:0000256" key="5">
    <source>
        <dbReference type="ARBA" id="ARBA00023180"/>
    </source>
</evidence>
<dbReference type="InterPro" id="IPR003406">
    <property type="entry name" value="Glyco_trans_14"/>
</dbReference>
<dbReference type="GO" id="GO:0016757">
    <property type="term" value="F:glycosyltransferase activity"/>
    <property type="evidence" value="ECO:0007669"/>
    <property type="project" value="UniProtKB-KW"/>
</dbReference>
<keyword evidence="2" id="KW-0328">Glycosyltransferase</keyword>
<dbReference type="Proteomes" id="UP001165190">
    <property type="component" value="Unassembled WGS sequence"/>
</dbReference>
<name>A0A9W7JDI2_HIBTR</name>
<dbReference type="InterPro" id="IPR044174">
    <property type="entry name" value="BC10-like"/>
</dbReference>
<feature type="transmembrane region" description="Helical" evidence="6">
    <location>
        <begin position="23"/>
        <end position="45"/>
    </location>
</feature>
<accession>A0A9W7JDI2</accession>
<organism evidence="7 8">
    <name type="scientific">Hibiscus trionum</name>
    <name type="common">Flower of an hour</name>
    <dbReference type="NCBI Taxonomy" id="183268"/>
    <lineage>
        <taxon>Eukaryota</taxon>
        <taxon>Viridiplantae</taxon>
        <taxon>Streptophyta</taxon>
        <taxon>Embryophyta</taxon>
        <taxon>Tracheophyta</taxon>
        <taxon>Spermatophyta</taxon>
        <taxon>Magnoliopsida</taxon>
        <taxon>eudicotyledons</taxon>
        <taxon>Gunneridae</taxon>
        <taxon>Pentapetalae</taxon>
        <taxon>rosids</taxon>
        <taxon>malvids</taxon>
        <taxon>Malvales</taxon>
        <taxon>Malvaceae</taxon>
        <taxon>Malvoideae</taxon>
        <taxon>Hibiscus</taxon>
    </lineage>
</organism>
<keyword evidence="4 6" id="KW-0472">Membrane</keyword>
<evidence type="ECO:0000256" key="1">
    <source>
        <dbReference type="ARBA" id="ARBA00004606"/>
    </source>
</evidence>
<evidence type="ECO:0008006" key="9">
    <source>
        <dbReference type="Google" id="ProtNLM"/>
    </source>
</evidence>
<evidence type="ECO:0000256" key="6">
    <source>
        <dbReference type="SAM" id="Phobius"/>
    </source>
</evidence>
<sequence length="393" mass="45382">MKGGNSNNQVISFWKHFNAHMHFYNFNILSYFILFGCGLSLGVILSSHLKNYSFALHITQLPSTSRSSPLPSPINKTSNVGHVGLTEFLKPPNAMHDMDDRELLWRASMSPRIHQYPFDRVPKVAFLFLTKGAVTLAPLWEKFFKGYDGLYSIYVHSDPSFNLTEPEGSVFHGRRIPSKEVGWGNVNMIEAERRLLTNALLDFSNQRFVLLSEACIPLFNFSTVYSYLINSSQSFVESYDLLGPVGRGRYNQRMRPQVRLQQWRKGAQWFEMDRDLAVEVVSDQKYFPVFQKHCRGACYADEHYLPTFVTMKFGNKNSNRTLTWVDWSKGGPHPAKFLRTNVTVEFLEGLRSQSQCQYNGNTTNMCHLFARKFSPDALYRLLKFAPKVMRFQE</sequence>
<keyword evidence="5" id="KW-0325">Glycoprotein</keyword>
<comment type="subcellular location">
    <subcellularLocation>
        <location evidence="1">Membrane</location>
        <topology evidence="1">Single-pass type II membrane protein</topology>
    </subcellularLocation>
</comment>
<dbReference type="PANTHER" id="PTHR31042">
    <property type="entry name" value="CORE-2/I-BRANCHING BETA-1,6-N-ACETYLGLUCOSAMINYLTRANSFERASE FAMILY PROTEIN-RELATED"/>
    <property type="match status" value="1"/>
</dbReference>
<dbReference type="EMBL" id="BSYR01000065">
    <property type="protein sequence ID" value="GMJ13132.1"/>
    <property type="molecule type" value="Genomic_DNA"/>
</dbReference>
<keyword evidence="8" id="KW-1185">Reference proteome</keyword>
<gene>
    <name evidence="7" type="ORF">HRI_004982400</name>
</gene>
<keyword evidence="6" id="KW-1133">Transmembrane helix</keyword>
<reference evidence="7" key="1">
    <citation type="submission" date="2023-05" db="EMBL/GenBank/DDBJ databases">
        <title>Genome and transcriptome analyses reveal genes involved in the formation of fine ridges on petal epidermal cells in Hibiscus trionum.</title>
        <authorList>
            <person name="Koshimizu S."/>
            <person name="Masuda S."/>
            <person name="Ishii T."/>
            <person name="Shirasu K."/>
            <person name="Hoshino A."/>
            <person name="Arita M."/>
        </authorList>
    </citation>
    <scope>NUCLEOTIDE SEQUENCE</scope>
    <source>
        <strain evidence="7">Hamamatsu line</strain>
    </source>
</reference>
<evidence type="ECO:0000256" key="4">
    <source>
        <dbReference type="ARBA" id="ARBA00023136"/>
    </source>
</evidence>
<evidence type="ECO:0000256" key="3">
    <source>
        <dbReference type="ARBA" id="ARBA00022679"/>
    </source>
</evidence>
<evidence type="ECO:0000313" key="8">
    <source>
        <dbReference type="Proteomes" id="UP001165190"/>
    </source>
</evidence>
<keyword evidence="3" id="KW-0808">Transferase</keyword>
<dbReference type="GO" id="GO:0016020">
    <property type="term" value="C:membrane"/>
    <property type="evidence" value="ECO:0007669"/>
    <property type="project" value="UniProtKB-SubCell"/>
</dbReference>